<dbReference type="Pfam" id="PF10825">
    <property type="entry name" value="DUF2752"/>
    <property type="match status" value="1"/>
</dbReference>
<dbReference type="AlphaFoldDB" id="A0A2R3Z8Z0"/>
<accession>A0A2R3Z8Z0</accession>
<evidence type="ECO:0000313" key="3">
    <source>
        <dbReference type="Proteomes" id="UP000241507"/>
    </source>
</evidence>
<reference evidence="3" key="1">
    <citation type="submission" date="2018-03" db="EMBL/GenBank/DDBJ databases">
        <title>Gramella fulva sp. nov., isolated from a dry surface of tidal flat.</title>
        <authorList>
            <person name="Hwang S.H."/>
            <person name="Hwang W.M."/>
            <person name="Kang K."/>
            <person name="Ahn T.-Y."/>
        </authorList>
    </citation>
    <scope>NUCLEOTIDE SEQUENCE [LARGE SCALE GENOMIC DNA]</scope>
    <source>
        <strain evidence="3">SH35</strain>
    </source>
</reference>
<dbReference type="InterPro" id="IPR021215">
    <property type="entry name" value="DUF2752"/>
</dbReference>
<dbReference type="KEGG" id="grs:C7S20_16515"/>
<proteinExistence type="predicted"/>
<dbReference type="OrthoDB" id="9815897at2"/>
<evidence type="ECO:0000313" key="2">
    <source>
        <dbReference type="EMBL" id="AVR46739.1"/>
    </source>
</evidence>
<feature type="transmembrane region" description="Helical" evidence="1">
    <location>
        <begin position="44"/>
        <end position="64"/>
    </location>
</feature>
<feature type="transmembrane region" description="Helical" evidence="1">
    <location>
        <begin position="76"/>
        <end position="96"/>
    </location>
</feature>
<dbReference type="RefSeq" id="WP_107013510.1">
    <property type="nucleotide sequence ID" value="NZ_CP028136.1"/>
</dbReference>
<keyword evidence="3" id="KW-1185">Reference proteome</keyword>
<gene>
    <name evidence="2" type="ORF">C7S20_16515</name>
</gene>
<organism evidence="2 3">
    <name type="scientific">Christiangramia fulva</name>
    <dbReference type="NCBI Taxonomy" id="2126553"/>
    <lineage>
        <taxon>Bacteria</taxon>
        <taxon>Pseudomonadati</taxon>
        <taxon>Bacteroidota</taxon>
        <taxon>Flavobacteriia</taxon>
        <taxon>Flavobacteriales</taxon>
        <taxon>Flavobacteriaceae</taxon>
        <taxon>Christiangramia</taxon>
    </lineage>
</organism>
<keyword evidence="1" id="KW-0472">Membrane</keyword>
<dbReference type="Proteomes" id="UP000241507">
    <property type="component" value="Chromosome"/>
</dbReference>
<name>A0A2R3Z8Z0_9FLAO</name>
<sequence length="100" mass="11587">MKDLQEYMLPCLNKTLFGVDCTGCGAQRAAVFLFQGEFLKAFQMYPAIYSLVFLLLFLIFNLFVKFKYDYSIKIGLIIFNAVVIAVAYILKMYHIFQLTN</sequence>
<keyword evidence="1" id="KW-1133">Transmembrane helix</keyword>
<evidence type="ECO:0000256" key="1">
    <source>
        <dbReference type="SAM" id="Phobius"/>
    </source>
</evidence>
<protein>
    <submittedName>
        <fullName evidence="2">DUF2752 domain-containing protein</fullName>
    </submittedName>
</protein>
<keyword evidence="1" id="KW-0812">Transmembrane</keyword>
<dbReference type="EMBL" id="CP028136">
    <property type="protein sequence ID" value="AVR46739.1"/>
    <property type="molecule type" value="Genomic_DNA"/>
</dbReference>